<dbReference type="PANTHER" id="PTHR13293">
    <property type="entry name" value="AKIRIN-RELATED"/>
    <property type="match status" value="1"/>
</dbReference>
<keyword evidence="3" id="KW-0539">Nucleus</keyword>
<comment type="similarity">
    <text evidence="2">Belongs to the akirin family.</text>
</comment>
<comment type="subcellular location">
    <subcellularLocation>
        <location evidence="1">Nucleus</location>
    </subcellularLocation>
</comment>
<feature type="region of interest" description="Disordered" evidence="4">
    <location>
        <begin position="15"/>
        <end position="84"/>
    </location>
</feature>
<evidence type="ECO:0000256" key="4">
    <source>
        <dbReference type="SAM" id="MobiDB-lite"/>
    </source>
</evidence>
<evidence type="ECO:0000313" key="6">
    <source>
        <dbReference type="Proteomes" id="UP000821853"/>
    </source>
</evidence>
<sequence>MACATLKRPANDWATLASARSAKRPRRGAPPSSAKASRLGASRAAPKRTHTWHLDDPDGTCSKIRRCGQPPDTDQPSPFPDVPLKTSEEIAADVRDELRRLQRRGQLVGSDSDGCEGYYYPSEATTPPGFVGLAGSSASRKEQPLFTFEQVGLICERAMRERDGEIRAEYDRVLRDRLSEQYDAFVKFTHDQIRKRFEGGVAPSYLS</sequence>
<dbReference type="GO" id="GO:0005634">
    <property type="term" value="C:nucleus"/>
    <property type="evidence" value="ECO:0007669"/>
    <property type="project" value="UniProtKB-SubCell"/>
</dbReference>
<dbReference type="CDD" id="cd22240">
    <property type="entry name" value="akirin"/>
    <property type="match status" value="1"/>
</dbReference>
<dbReference type="InterPro" id="IPR024132">
    <property type="entry name" value="Akirin"/>
</dbReference>
<gene>
    <name evidence="5" type="ORF">HPB48_018139</name>
</gene>
<evidence type="ECO:0000256" key="1">
    <source>
        <dbReference type="ARBA" id="ARBA00004123"/>
    </source>
</evidence>
<evidence type="ECO:0000256" key="2">
    <source>
        <dbReference type="ARBA" id="ARBA00005625"/>
    </source>
</evidence>
<dbReference type="OMA" id="HERMQDS"/>
<dbReference type="AlphaFoldDB" id="A0A9J6FT21"/>
<dbReference type="GO" id="GO:0003712">
    <property type="term" value="F:transcription coregulator activity"/>
    <property type="evidence" value="ECO:0007669"/>
    <property type="project" value="TreeGrafter"/>
</dbReference>
<evidence type="ECO:0000313" key="5">
    <source>
        <dbReference type="EMBL" id="KAH9366378.1"/>
    </source>
</evidence>
<dbReference type="GO" id="GO:0045089">
    <property type="term" value="P:positive regulation of innate immune response"/>
    <property type="evidence" value="ECO:0007669"/>
    <property type="project" value="TreeGrafter"/>
</dbReference>
<organism evidence="5 6">
    <name type="scientific">Haemaphysalis longicornis</name>
    <name type="common">Bush tick</name>
    <dbReference type="NCBI Taxonomy" id="44386"/>
    <lineage>
        <taxon>Eukaryota</taxon>
        <taxon>Metazoa</taxon>
        <taxon>Ecdysozoa</taxon>
        <taxon>Arthropoda</taxon>
        <taxon>Chelicerata</taxon>
        <taxon>Arachnida</taxon>
        <taxon>Acari</taxon>
        <taxon>Parasitiformes</taxon>
        <taxon>Ixodida</taxon>
        <taxon>Ixodoidea</taxon>
        <taxon>Ixodidae</taxon>
        <taxon>Haemaphysalinae</taxon>
        <taxon>Haemaphysalis</taxon>
    </lineage>
</organism>
<accession>A0A9J6FT21</accession>
<dbReference type="VEuPathDB" id="VectorBase:HLOH_059980"/>
<dbReference type="GO" id="GO:0000785">
    <property type="term" value="C:chromatin"/>
    <property type="evidence" value="ECO:0007669"/>
    <property type="project" value="TreeGrafter"/>
</dbReference>
<name>A0A9J6FT21_HAELO</name>
<keyword evidence="6" id="KW-1185">Reference proteome</keyword>
<reference evidence="5 6" key="1">
    <citation type="journal article" date="2020" name="Cell">
        <title>Large-Scale Comparative Analyses of Tick Genomes Elucidate Their Genetic Diversity and Vector Capacities.</title>
        <authorList>
            <consortium name="Tick Genome and Microbiome Consortium (TIGMIC)"/>
            <person name="Jia N."/>
            <person name="Wang J."/>
            <person name="Shi W."/>
            <person name="Du L."/>
            <person name="Sun Y."/>
            <person name="Zhan W."/>
            <person name="Jiang J.F."/>
            <person name="Wang Q."/>
            <person name="Zhang B."/>
            <person name="Ji P."/>
            <person name="Bell-Sakyi L."/>
            <person name="Cui X.M."/>
            <person name="Yuan T.T."/>
            <person name="Jiang B.G."/>
            <person name="Yang W.F."/>
            <person name="Lam T.T."/>
            <person name="Chang Q.C."/>
            <person name="Ding S.J."/>
            <person name="Wang X.J."/>
            <person name="Zhu J.G."/>
            <person name="Ruan X.D."/>
            <person name="Zhao L."/>
            <person name="Wei J.T."/>
            <person name="Ye R.Z."/>
            <person name="Que T.C."/>
            <person name="Du C.H."/>
            <person name="Zhou Y.H."/>
            <person name="Cheng J.X."/>
            <person name="Dai P.F."/>
            <person name="Guo W.B."/>
            <person name="Han X.H."/>
            <person name="Huang E.J."/>
            <person name="Li L.F."/>
            <person name="Wei W."/>
            <person name="Gao Y.C."/>
            <person name="Liu J.Z."/>
            <person name="Shao H.Z."/>
            <person name="Wang X."/>
            <person name="Wang C.C."/>
            <person name="Yang T.C."/>
            <person name="Huo Q.B."/>
            <person name="Li W."/>
            <person name="Chen H.Y."/>
            <person name="Chen S.E."/>
            <person name="Zhou L.G."/>
            <person name="Ni X.B."/>
            <person name="Tian J.H."/>
            <person name="Sheng Y."/>
            <person name="Liu T."/>
            <person name="Pan Y.S."/>
            <person name="Xia L.Y."/>
            <person name="Li J."/>
            <person name="Zhao F."/>
            <person name="Cao W.C."/>
        </authorList>
    </citation>
    <scope>NUCLEOTIDE SEQUENCE [LARGE SCALE GENOMIC DNA]</scope>
    <source>
        <strain evidence="5">HaeL-2018</strain>
    </source>
</reference>
<dbReference type="EMBL" id="JABSTR010000004">
    <property type="protein sequence ID" value="KAH9366378.1"/>
    <property type="molecule type" value="Genomic_DNA"/>
</dbReference>
<dbReference type="Proteomes" id="UP000821853">
    <property type="component" value="Chromosome 2"/>
</dbReference>
<dbReference type="PANTHER" id="PTHR13293:SF6">
    <property type="entry name" value="AKIRIN-RELATED"/>
    <property type="match status" value="1"/>
</dbReference>
<proteinExistence type="inferred from homology"/>
<comment type="caution">
    <text evidence="5">The sequence shown here is derived from an EMBL/GenBank/DDBJ whole genome shotgun (WGS) entry which is preliminary data.</text>
</comment>
<evidence type="ECO:0008006" key="7">
    <source>
        <dbReference type="Google" id="ProtNLM"/>
    </source>
</evidence>
<evidence type="ECO:0000256" key="3">
    <source>
        <dbReference type="ARBA" id="ARBA00023242"/>
    </source>
</evidence>
<dbReference type="OrthoDB" id="10039914at2759"/>
<dbReference type="GO" id="GO:0045944">
    <property type="term" value="P:positive regulation of transcription by RNA polymerase II"/>
    <property type="evidence" value="ECO:0007669"/>
    <property type="project" value="TreeGrafter"/>
</dbReference>
<protein>
    <recommendedName>
        <fullName evidence="7">Akirin</fullName>
    </recommendedName>
</protein>